<feature type="coiled-coil region" evidence="12">
    <location>
        <begin position="295"/>
        <end position="406"/>
    </location>
</feature>
<evidence type="ECO:0000256" key="4">
    <source>
        <dbReference type="ARBA" id="ARBA00022454"/>
    </source>
</evidence>
<evidence type="ECO:0000313" key="16">
    <source>
        <dbReference type="Proteomes" id="UP001385951"/>
    </source>
</evidence>
<organism evidence="15 16">
    <name type="scientific">Cerrena zonata</name>
    <dbReference type="NCBI Taxonomy" id="2478898"/>
    <lineage>
        <taxon>Eukaryota</taxon>
        <taxon>Fungi</taxon>
        <taxon>Dikarya</taxon>
        <taxon>Basidiomycota</taxon>
        <taxon>Agaricomycotina</taxon>
        <taxon>Agaricomycetes</taxon>
        <taxon>Polyporales</taxon>
        <taxon>Cerrenaceae</taxon>
        <taxon>Cerrena</taxon>
    </lineage>
</organism>
<keyword evidence="5" id="KW-0132">Cell division</keyword>
<evidence type="ECO:0000256" key="8">
    <source>
        <dbReference type="ARBA" id="ARBA00023054"/>
    </source>
</evidence>
<dbReference type="GO" id="GO:0051383">
    <property type="term" value="P:kinetochore organization"/>
    <property type="evidence" value="ECO:0007669"/>
    <property type="project" value="TreeGrafter"/>
</dbReference>
<accession>A0AAW0GI95</accession>
<keyword evidence="9" id="KW-0539">Nucleus</keyword>
<gene>
    <name evidence="15" type="ORF">QCA50_007867</name>
</gene>
<evidence type="ECO:0000256" key="11">
    <source>
        <dbReference type="ARBA" id="ARBA00023328"/>
    </source>
</evidence>
<dbReference type="GO" id="GO:0051315">
    <property type="term" value="P:attachment of mitotic spindle microtubules to kinetochore"/>
    <property type="evidence" value="ECO:0007669"/>
    <property type="project" value="TreeGrafter"/>
</dbReference>
<feature type="domain" description="Kinetochore protein Nuf2 N-terminal" evidence="13">
    <location>
        <begin position="4"/>
        <end position="138"/>
    </location>
</feature>
<keyword evidence="10" id="KW-0131">Cell cycle</keyword>
<sequence length="443" mass="50968">MAGQYWFPSMSVSEIVEAFSGWGLSVSPQSVVHPSSDFVTKIYTACLQQVTGITDLELQRPVQSAVNTLDYIDIYHTALAQNILLMHLQRFARAAKINDFTAKDLAFPEPDRTRSIFSAFINLVKFSEQCESFITGLKNQSSSVMKERERTIDKRAEAEKRLTTIKAKMAEDEPACEKYRIENEQITAYLMSCKEKQLDLLATIKALKEEKNKHIQRKEAIHAEMDALTDNIGRVRSRIVQSPDRIKRNIITMGSTASEDKKTVAMNETKIRDLQAKINALLNIEKDVRSCVEGLRSIEKEIRALEEHKKELSDFKDQLSKKTADYNDLISQRDRAHMQLSKAEEKMARAQKHATDKRTASQQTLERLKQDYEKMALERQDNDKNVEQMRLQADEIEHEMADHLKRSQGELNELLTEYWTLRHATEVYMEMLANKLGMQVTST</sequence>
<comment type="caution">
    <text evidence="15">The sequence shown here is derived from an EMBL/GenBank/DDBJ whole genome shotgun (WGS) entry which is preliminary data.</text>
</comment>
<dbReference type="GO" id="GO:0005634">
    <property type="term" value="C:nucleus"/>
    <property type="evidence" value="ECO:0007669"/>
    <property type="project" value="UniProtKB-SubCell"/>
</dbReference>
<keyword evidence="16" id="KW-1185">Reference proteome</keyword>
<evidence type="ECO:0000256" key="6">
    <source>
        <dbReference type="ARBA" id="ARBA00022776"/>
    </source>
</evidence>
<dbReference type="AlphaFoldDB" id="A0AAW0GI95"/>
<evidence type="ECO:0000259" key="13">
    <source>
        <dbReference type="Pfam" id="PF03800"/>
    </source>
</evidence>
<dbReference type="GO" id="GO:0007052">
    <property type="term" value="P:mitotic spindle organization"/>
    <property type="evidence" value="ECO:0007669"/>
    <property type="project" value="TreeGrafter"/>
</dbReference>
<dbReference type="InterPro" id="IPR041112">
    <property type="entry name" value="Nuf2_DHR10-like"/>
</dbReference>
<keyword evidence="11" id="KW-0137">Centromere</keyword>
<dbReference type="InterPro" id="IPR038275">
    <property type="entry name" value="Nuf2_N_sf"/>
</dbReference>
<dbReference type="Gene3D" id="1.10.418.60">
    <property type="entry name" value="Ncd80 complex, Nuf2 subunit"/>
    <property type="match status" value="1"/>
</dbReference>
<dbReference type="GO" id="GO:0051301">
    <property type="term" value="P:cell division"/>
    <property type="evidence" value="ECO:0007669"/>
    <property type="project" value="UniProtKB-KW"/>
</dbReference>
<dbReference type="PANTHER" id="PTHR21650:SF2">
    <property type="entry name" value="KINETOCHORE PROTEIN NUF2"/>
    <property type="match status" value="1"/>
</dbReference>
<feature type="domain" description="Nuf2 DHR10-like" evidence="14">
    <location>
        <begin position="255"/>
        <end position="370"/>
    </location>
</feature>
<dbReference type="Pfam" id="PF03800">
    <property type="entry name" value="Nuf2"/>
    <property type="match status" value="1"/>
</dbReference>
<proteinExistence type="inferred from homology"/>
<dbReference type="PANTHER" id="PTHR21650">
    <property type="entry name" value="MEMBRALIN/KINETOCHORE PROTEIN NUF2"/>
    <property type="match status" value="1"/>
</dbReference>
<keyword evidence="8 12" id="KW-0175">Coiled coil</keyword>
<evidence type="ECO:0000256" key="3">
    <source>
        <dbReference type="ARBA" id="ARBA00005498"/>
    </source>
</evidence>
<dbReference type="Proteomes" id="UP001385951">
    <property type="component" value="Unassembled WGS sequence"/>
</dbReference>
<evidence type="ECO:0000256" key="9">
    <source>
        <dbReference type="ARBA" id="ARBA00023242"/>
    </source>
</evidence>
<protein>
    <recommendedName>
        <fullName evidence="17">Kinetochore protein NUF2</fullName>
    </recommendedName>
</protein>
<reference evidence="15 16" key="1">
    <citation type="submission" date="2022-09" db="EMBL/GenBank/DDBJ databases">
        <authorList>
            <person name="Palmer J.M."/>
        </authorList>
    </citation>
    <scope>NUCLEOTIDE SEQUENCE [LARGE SCALE GENOMIC DNA]</scope>
    <source>
        <strain evidence="15 16">DSM 7382</strain>
    </source>
</reference>
<evidence type="ECO:0008006" key="17">
    <source>
        <dbReference type="Google" id="ProtNLM"/>
    </source>
</evidence>
<comment type="subcellular location">
    <subcellularLocation>
        <location evidence="2">Chromosome</location>
        <location evidence="2">Centromere</location>
        <location evidence="2">Kinetochore</location>
    </subcellularLocation>
    <subcellularLocation>
        <location evidence="1">Nucleus</location>
    </subcellularLocation>
</comment>
<dbReference type="Pfam" id="PF18595">
    <property type="entry name" value="Nuf2_DHR10-like"/>
    <property type="match status" value="1"/>
</dbReference>
<keyword evidence="7" id="KW-0995">Kinetochore</keyword>
<evidence type="ECO:0000256" key="10">
    <source>
        <dbReference type="ARBA" id="ARBA00023306"/>
    </source>
</evidence>
<evidence type="ECO:0000256" key="12">
    <source>
        <dbReference type="SAM" id="Coils"/>
    </source>
</evidence>
<evidence type="ECO:0000259" key="14">
    <source>
        <dbReference type="Pfam" id="PF18595"/>
    </source>
</evidence>
<evidence type="ECO:0000256" key="5">
    <source>
        <dbReference type="ARBA" id="ARBA00022618"/>
    </source>
</evidence>
<keyword evidence="4" id="KW-0158">Chromosome</keyword>
<evidence type="ECO:0000313" key="15">
    <source>
        <dbReference type="EMBL" id="KAK7689176.1"/>
    </source>
</evidence>
<evidence type="ECO:0000256" key="1">
    <source>
        <dbReference type="ARBA" id="ARBA00004123"/>
    </source>
</evidence>
<evidence type="ECO:0000256" key="7">
    <source>
        <dbReference type="ARBA" id="ARBA00022838"/>
    </source>
</evidence>
<dbReference type="EMBL" id="JASBNA010000009">
    <property type="protein sequence ID" value="KAK7689176.1"/>
    <property type="molecule type" value="Genomic_DNA"/>
</dbReference>
<dbReference type="GO" id="GO:0031262">
    <property type="term" value="C:Ndc80 complex"/>
    <property type="evidence" value="ECO:0007669"/>
    <property type="project" value="InterPro"/>
</dbReference>
<dbReference type="InterPro" id="IPR005549">
    <property type="entry name" value="Kinetochore_Nuf2_N"/>
</dbReference>
<name>A0AAW0GI95_9APHY</name>
<keyword evidence="6" id="KW-0498">Mitosis</keyword>
<comment type="similarity">
    <text evidence="3">Belongs to the NUF2 family.</text>
</comment>
<dbReference type="GO" id="GO:0045132">
    <property type="term" value="P:meiotic chromosome segregation"/>
    <property type="evidence" value="ECO:0007669"/>
    <property type="project" value="TreeGrafter"/>
</dbReference>
<evidence type="ECO:0000256" key="2">
    <source>
        <dbReference type="ARBA" id="ARBA00004629"/>
    </source>
</evidence>
<dbReference type="GO" id="GO:0044877">
    <property type="term" value="F:protein-containing complex binding"/>
    <property type="evidence" value="ECO:0007669"/>
    <property type="project" value="TreeGrafter"/>
</dbReference>